<sequence>MPAAARTSSSVVSQALTIQLGEGTNLSKKKWPSNLKTAEGSLRPKYTIPLLGCFLNMEYSEKRTTHTPILIPAEVKRAAISIYLFMPYMISLAFKACTPFAPPTQRLL</sequence>
<reference evidence="1" key="1">
    <citation type="submission" date="2018-02" db="EMBL/GenBank/DDBJ databases">
        <title>Rhizophora mucronata_Transcriptome.</title>
        <authorList>
            <person name="Meera S.P."/>
            <person name="Sreeshan A."/>
            <person name="Augustine A."/>
        </authorList>
    </citation>
    <scope>NUCLEOTIDE SEQUENCE</scope>
    <source>
        <tissue evidence="1">Leaf</tissue>
    </source>
</reference>
<dbReference type="AlphaFoldDB" id="A0A2P2PIP5"/>
<organism evidence="1">
    <name type="scientific">Rhizophora mucronata</name>
    <name type="common">Asiatic mangrove</name>
    <dbReference type="NCBI Taxonomy" id="61149"/>
    <lineage>
        <taxon>Eukaryota</taxon>
        <taxon>Viridiplantae</taxon>
        <taxon>Streptophyta</taxon>
        <taxon>Embryophyta</taxon>
        <taxon>Tracheophyta</taxon>
        <taxon>Spermatophyta</taxon>
        <taxon>Magnoliopsida</taxon>
        <taxon>eudicotyledons</taxon>
        <taxon>Gunneridae</taxon>
        <taxon>Pentapetalae</taxon>
        <taxon>rosids</taxon>
        <taxon>fabids</taxon>
        <taxon>Malpighiales</taxon>
        <taxon>Rhizophoraceae</taxon>
        <taxon>Rhizophora</taxon>
    </lineage>
</organism>
<protein>
    <submittedName>
        <fullName evidence="1">Uncharacterized protein</fullName>
    </submittedName>
</protein>
<proteinExistence type="predicted"/>
<evidence type="ECO:0000313" key="1">
    <source>
        <dbReference type="EMBL" id="MBX54521.1"/>
    </source>
</evidence>
<dbReference type="EMBL" id="GGEC01074037">
    <property type="protein sequence ID" value="MBX54521.1"/>
    <property type="molecule type" value="Transcribed_RNA"/>
</dbReference>
<accession>A0A2P2PIP5</accession>
<name>A0A2P2PIP5_RHIMU</name>